<evidence type="ECO:0000256" key="1">
    <source>
        <dbReference type="ARBA" id="ARBA00004138"/>
    </source>
</evidence>
<evidence type="ECO:0000313" key="12">
    <source>
        <dbReference type="EMBL" id="EDW60070.1"/>
    </source>
</evidence>
<evidence type="ECO:0000313" key="13">
    <source>
        <dbReference type="Proteomes" id="UP000008792"/>
    </source>
</evidence>
<dbReference type="GO" id="GO:0005813">
    <property type="term" value="C:centrosome"/>
    <property type="evidence" value="ECO:0007669"/>
    <property type="project" value="UniProtKB-SubCell"/>
</dbReference>
<comment type="subcellular location">
    <subcellularLocation>
        <location evidence="1">Cell projection</location>
        <location evidence="1">Cilium</location>
    </subcellularLocation>
    <subcellularLocation>
        <location evidence="2">Cytoplasm</location>
        <location evidence="2">Cytoskeleton</location>
        <location evidence="2">Microtubule organizing center</location>
        <location evidence="2">Centrosome</location>
    </subcellularLocation>
</comment>
<evidence type="ECO:0000259" key="11">
    <source>
        <dbReference type="PROSITE" id="PS50086"/>
    </source>
</evidence>
<sequence>MENPTKNNSPHEEGPSQPTSNKDNGEEEEEQEYDEEEEWDLETEMSTSLGGFSKYEEDFSEPLPRDVRTADVPMHKYPFKLKHTESGNILTVHHTIKDVERALRIRIAACCFNEMSNKLVVIDRRGNIYVFDFVCKRYWRLNFSLPQATLVLASPLQRSEYIVGNDLGHVLTVDVDKSILRRRNAVGNAAIDEISWGNRLKSSSAPNTVMRFGTSAVLLNLRTLQVSHQLEFDQSRFTLKFAGYLPSSDQFFTCFTNDSIHLWSTHTLETVHIAQPIKARDRKLRLLRSDKTIPEIVLRGAEDEDSDLEDDLAFNCEDQHFADGKLLTYSFSPNGNKLCLSTLDGYLLLLSTASLEIDKLFKLRDFILKQMVLLPQPKERILFAITARGMAIMLDLEHTDHKLIVQRSNAVNVSVSRDGKLLSVLSKCGEVNVWSTCRLFNALQAQTHCISELRAALKQPKLPGAVGTAMNRELRQLLKRERLVAMLGEYGYYPEKYRFIIWSTLLELPSNGVQFQALLKLGQPSIVKQRARCLQIRSDAQRRAVIKIWSCLARWCKVFGYTDFMPDLIFPFVKQMTKNGLVVFELLVTLLLNHLQLCFEFHPLPAGNYLAMCENVLQVHDEQLSKFYQAMDVKPKDYAWSLLTNGFAEVLEEQQWLVLWDNIITEPPYFIIFVIVAYNLMQREIIMRLPEKSAVLWFFHEQNPIDVAKWVLRARKLMSKCPAQVHPKRFMPPFAPIPKGVYPKFLKYPTEWIEQQEEQTIELIKQHQEIDARMRNLELEELKMMDRLEKGLKQEEHTRRLKEMEKLYQDTIQREEERIACHRKMLLTYQLEVRQRKSEVMSKLQESEQRRKILEMEKDIDELMHSVERERRRQNQEMLFAEDEIRNQEMQLLEQHYCRNVPDAPLAQKYYDNIQKMRQERDKLQQHLRQMNMEQLQQPLPSETAAPLQPHLSEIERSILEIQREFTDLVASDRSK</sequence>
<dbReference type="AlphaFoldDB" id="B4LN66"/>
<keyword evidence="13" id="KW-1185">Reference proteome</keyword>
<dbReference type="SUPFAM" id="SSF50998">
    <property type="entry name" value="Quinoprotein alcohol dehydrogenase-like"/>
    <property type="match status" value="1"/>
</dbReference>
<dbReference type="PhylomeDB" id="B4LN66"/>
<dbReference type="PANTHER" id="PTHR19853">
    <property type="entry name" value="WD REPEAT CONTAINING PROTEIN 3 WDR3"/>
    <property type="match status" value="1"/>
</dbReference>
<dbReference type="KEGG" id="dvi:6627256"/>
<dbReference type="GO" id="GO:0060271">
    <property type="term" value="P:cilium assembly"/>
    <property type="evidence" value="ECO:0007669"/>
    <property type="project" value="TreeGrafter"/>
</dbReference>
<gene>
    <name evidence="12" type="primary">Dvir\GJ21073</name>
    <name evidence="12" type="ORF">Dvir_GJ21073</name>
</gene>
<keyword evidence="5" id="KW-0677">Repeat</keyword>
<dbReference type="GO" id="GO:0036064">
    <property type="term" value="C:ciliary basal body"/>
    <property type="evidence" value="ECO:0007669"/>
    <property type="project" value="TreeGrafter"/>
</dbReference>
<feature type="compositionally biased region" description="Acidic residues" evidence="10">
    <location>
        <begin position="25"/>
        <end position="43"/>
    </location>
</feature>
<organism evidence="12 13">
    <name type="scientific">Drosophila virilis</name>
    <name type="common">Fruit fly</name>
    <dbReference type="NCBI Taxonomy" id="7244"/>
    <lineage>
        <taxon>Eukaryota</taxon>
        <taxon>Metazoa</taxon>
        <taxon>Ecdysozoa</taxon>
        <taxon>Arthropoda</taxon>
        <taxon>Hexapoda</taxon>
        <taxon>Insecta</taxon>
        <taxon>Pterygota</taxon>
        <taxon>Neoptera</taxon>
        <taxon>Endopterygota</taxon>
        <taxon>Diptera</taxon>
        <taxon>Brachycera</taxon>
        <taxon>Muscomorpha</taxon>
        <taxon>Ephydroidea</taxon>
        <taxon>Drosophilidae</taxon>
        <taxon>Drosophila</taxon>
    </lineage>
</organism>
<evidence type="ECO:0000256" key="7">
    <source>
        <dbReference type="ARBA" id="ARBA00023212"/>
    </source>
</evidence>
<dbReference type="InterPro" id="IPR035969">
    <property type="entry name" value="Rab-GAP_TBC_sf"/>
</dbReference>
<proteinExistence type="predicted"/>
<dbReference type="InterPro" id="IPR051570">
    <property type="entry name" value="TBC1_cilium_biogenesis"/>
</dbReference>
<dbReference type="Proteomes" id="UP000008792">
    <property type="component" value="Unassembled WGS sequence"/>
</dbReference>
<dbReference type="Pfam" id="PF00566">
    <property type="entry name" value="RabGAP-TBC"/>
    <property type="match status" value="1"/>
</dbReference>
<keyword evidence="6 9" id="KW-0175">Coiled coil</keyword>
<dbReference type="InterPro" id="IPR000195">
    <property type="entry name" value="Rab-GAP-TBC_dom"/>
</dbReference>
<dbReference type="HOGENOM" id="CLU_003330_0_0_1"/>
<accession>B4LN66</accession>
<dbReference type="PROSITE" id="PS50086">
    <property type="entry name" value="TBC_RABGAP"/>
    <property type="match status" value="1"/>
</dbReference>
<dbReference type="InParanoid" id="B4LN66"/>
<evidence type="ECO:0000256" key="6">
    <source>
        <dbReference type="ARBA" id="ARBA00023054"/>
    </source>
</evidence>
<keyword evidence="8" id="KW-0966">Cell projection</keyword>
<evidence type="ECO:0000256" key="3">
    <source>
        <dbReference type="ARBA" id="ARBA00022490"/>
    </source>
</evidence>
<dbReference type="EMBL" id="CH940648">
    <property type="protein sequence ID" value="EDW60070.1"/>
    <property type="molecule type" value="Genomic_DNA"/>
</dbReference>
<dbReference type="OrthoDB" id="5578278at2759"/>
<feature type="coiled-coil region" evidence="9">
    <location>
        <begin position="753"/>
        <end position="937"/>
    </location>
</feature>
<dbReference type="Gene3D" id="2.130.10.10">
    <property type="entry name" value="YVTN repeat-like/Quinoprotein amine dehydrogenase"/>
    <property type="match status" value="1"/>
</dbReference>
<dbReference type="Gene3D" id="1.10.472.80">
    <property type="entry name" value="Ypt/Rab-GAP domain of gyp1p, domain 3"/>
    <property type="match status" value="1"/>
</dbReference>
<evidence type="ECO:0000256" key="4">
    <source>
        <dbReference type="ARBA" id="ARBA00022574"/>
    </source>
</evidence>
<dbReference type="STRING" id="7244.B4LN66"/>
<keyword evidence="3" id="KW-0963">Cytoplasm</keyword>
<evidence type="ECO:0000256" key="8">
    <source>
        <dbReference type="ARBA" id="ARBA00023273"/>
    </source>
</evidence>
<evidence type="ECO:0000256" key="9">
    <source>
        <dbReference type="SAM" id="Coils"/>
    </source>
</evidence>
<reference evidence="12 13" key="1">
    <citation type="journal article" date="2007" name="Nature">
        <title>Evolution of genes and genomes on the Drosophila phylogeny.</title>
        <authorList>
            <consortium name="Drosophila 12 Genomes Consortium"/>
            <person name="Clark A.G."/>
            <person name="Eisen M.B."/>
            <person name="Smith D.R."/>
            <person name="Bergman C.M."/>
            <person name="Oliver B."/>
            <person name="Markow T.A."/>
            <person name="Kaufman T.C."/>
            <person name="Kellis M."/>
            <person name="Gelbart W."/>
            <person name="Iyer V.N."/>
            <person name="Pollard D.A."/>
            <person name="Sackton T.B."/>
            <person name="Larracuente A.M."/>
            <person name="Singh N.D."/>
            <person name="Abad J.P."/>
            <person name="Abt D.N."/>
            <person name="Adryan B."/>
            <person name="Aguade M."/>
            <person name="Akashi H."/>
            <person name="Anderson W.W."/>
            <person name="Aquadro C.F."/>
            <person name="Ardell D.H."/>
            <person name="Arguello R."/>
            <person name="Artieri C.G."/>
            <person name="Barbash D.A."/>
            <person name="Barker D."/>
            <person name="Barsanti P."/>
            <person name="Batterham P."/>
            <person name="Batzoglou S."/>
            <person name="Begun D."/>
            <person name="Bhutkar A."/>
            <person name="Blanco E."/>
            <person name="Bosak S.A."/>
            <person name="Bradley R.K."/>
            <person name="Brand A.D."/>
            <person name="Brent M.R."/>
            <person name="Brooks A.N."/>
            <person name="Brown R.H."/>
            <person name="Butlin R.K."/>
            <person name="Caggese C."/>
            <person name="Calvi B.R."/>
            <person name="Bernardo de Carvalho A."/>
            <person name="Caspi A."/>
            <person name="Castrezana S."/>
            <person name="Celniker S.E."/>
            <person name="Chang J.L."/>
            <person name="Chapple C."/>
            <person name="Chatterji S."/>
            <person name="Chinwalla A."/>
            <person name="Civetta A."/>
            <person name="Clifton S.W."/>
            <person name="Comeron J.M."/>
            <person name="Costello J.C."/>
            <person name="Coyne J.A."/>
            <person name="Daub J."/>
            <person name="David R.G."/>
            <person name="Delcher A.L."/>
            <person name="Delehaunty K."/>
            <person name="Do C.B."/>
            <person name="Ebling H."/>
            <person name="Edwards K."/>
            <person name="Eickbush T."/>
            <person name="Evans J.D."/>
            <person name="Filipski A."/>
            <person name="Findeiss S."/>
            <person name="Freyhult E."/>
            <person name="Fulton L."/>
            <person name="Fulton R."/>
            <person name="Garcia A.C."/>
            <person name="Gardiner A."/>
            <person name="Garfield D.A."/>
            <person name="Garvin B.E."/>
            <person name="Gibson G."/>
            <person name="Gilbert D."/>
            <person name="Gnerre S."/>
            <person name="Godfrey J."/>
            <person name="Good R."/>
            <person name="Gotea V."/>
            <person name="Gravely B."/>
            <person name="Greenberg A.J."/>
            <person name="Griffiths-Jones S."/>
            <person name="Gross S."/>
            <person name="Guigo R."/>
            <person name="Gustafson E.A."/>
            <person name="Haerty W."/>
            <person name="Hahn M.W."/>
            <person name="Halligan D.L."/>
            <person name="Halpern A.L."/>
            <person name="Halter G.M."/>
            <person name="Han M.V."/>
            <person name="Heger A."/>
            <person name="Hillier L."/>
            <person name="Hinrichs A.S."/>
            <person name="Holmes I."/>
            <person name="Hoskins R.A."/>
            <person name="Hubisz M.J."/>
            <person name="Hultmark D."/>
            <person name="Huntley M.A."/>
            <person name="Jaffe D.B."/>
            <person name="Jagadeeshan S."/>
            <person name="Jeck W.R."/>
            <person name="Johnson J."/>
            <person name="Jones C.D."/>
            <person name="Jordan W.C."/>
            <person name="Karpen G.H."/>
            <person name="Kataoka E."/>
            <person name="Keightley P.D."/>
            <person name="Kheradpour P."/>
            <person name="Kirkness E.F."/>
            <person name="Koerich L.B."/>
            <person name="Kristiansen K."/>
            <person name="Kudrna D."/>
            <person name="Kulathinal R.J."/>
            <person name="Kumar S."/>
            <person name="Kwok R."/>
            <person name="Lander E."/>
            <person name="Langley C.H."/>
            <person name="Lapoint R."/>
            <person name="Lazzaro B.P."/>
            <person name="Lee S.J."/>
            <person name="Levesque L."/>
            <person name="Li R."/>
            <person name="Lin C.F."/>
            <person name="Lin M.F."/>
            <person name="Lindblad-Toh K."/>
            <person name="Llopart A."/>
            <person name="Long M."/>
            <person name="Low L."/>
            <person name="Lozovsky E."/>
            <person name="Lu J."/>
            <person name="Luo M."/>
            <person name="Machado C.A."/>
            <person name="Makalowski W."/>
            <person name="Marzo M."/>
            <person name="Matsuda M."/>
            <person name="Matzkin L."/>
            <person name="McAllister B."/>
            <person name="McBride C.S."/>
            <person name="McKernan B."/>
            <person name="McKernan K."/>
            <person name="Mendez-Lago M."/>
            <person name="Minx P."/>
            <person name="Mollenhauer M.U."/>
            <person name="Montooth K."/>
            <person name="Mount S.M."/>
            <person name="Mu X."/>
            <person name="Myers E."/>
            <person name="Negre B."/>
            <person name="Newfeld S."/>
            <person name="Nielsen R."/>
            <person name="Noor M.A."/>
            <person name="O'Grady P."/>
            <person name="Pachter L."/>
            <person name="Papaceit M."/>
            <person name="Parisi M.J."/>
            <person name="Parisi M."/>
            <person name="Parts L."/>
            <person name="Pedersen J.S."/>
            <person name="Pesole G."/>
            <person name="Phillippy A.M."/>
            <person name="Ponting C.P."/>
            <person name="Pop M."/>
            <person name="Porcelli D."/>
            <person name="Powell J.R."/>
            <person name="Prohaska S."/>
            <person name="Pruitt K."/>
            <person name="Puig M."/>
            <person name="Quesneville H."/>
            <person name="Ram K.R."/>
            <person name="Rand D."/>
            <person name="Rasmussen M.D."/>
            <person name="Reed L.K."/>
            <person name="Reenan R."/>
            <person name="Reily A."/>
            <person name="Remington K.A."/>
            <person name="Rieger T.T."/>
            <person name="Ritchie M.G."/>
            <person name="Robin C."/>
            <person name="Rogers Y.H."/>
            <person name="Rohde C."/>
            <person name="Rozas J."/>
            <person name="Rubenfield M.J."/>
            <person name="Ruiz A."/>
            <person name="Russo S."/>
            <person name="Salzberg S.L."/>
            <person name="Sanchez-Gracia A."/>
            <person name="Saranga D.J."/>
            <person name="Sato H."/>
            <person name="Schaeffer S.W."/>
            <person name="Schatz M.C."/>
            <person name="Schlenke T."/>
            <person name="Schwartz R."/>
            <person name="Segarra C."/>
            <person name="Singh R.S."/>
            <person name="Sirot L."/>
            <person name="Sirota M."/>
            <person name="Sisneros N.B."/>
            <person name="Smith C.D."/>
            <person name="Smith T.F."/>
            <person name="Spieth J."/>
            <person name="Stage D.E."/>
            <person name="Stark A."/>
            <person name="Stephan W."/>
            <person name="Strausberg R.L."/>
            <person name="Strempel S."/>
            <person name="Sturgill D."/>
            <person name="Sutton G."/>
            <person name="Sutton G.G."/>
            <person name="Tao W."/>
            <person name="Teichmann S."/>
            <person name="Tobari Y.N."/>
            <person name="Tomimura Y."/>
            <person name="Tsolas J.M."/>
            <person name="Valente V.L."/>
            <person name="Venter E."/>
            <person name="Venter J.C."/>
            <person name="Vicario S."/>
            <person name="Vieira F.G."/>
            <person name="Vilella A.J."/>
            <person name="Villasante A."/>
            <person name="Walenz B."/>
            <person name="Wang J."/>
            <person name="Wasserman M."/>
            <person name="Watts T."/>
            <person name="Wilson D."/>
            <person name="Wilson R.K."/>
            <person name="Wing R.A."/>
            <person name="Wolfner M.F."/>
            <person name="Wong A."/>
            <person name="Wong G.K."/>
            <person name="Wu C.I."/>
            <person name="Wu G."/>
            <person name="Yamamoto D."/>
            <person name="Yang H.P."/>
            <person name="Yang S.P."/>
            <person name="Yorke J.A."/>
            <person name="Yoshida K."/>
            <person name="Zdobnov E."/>
            <person name="Zhang P."/>
            <person name="Zhang Y."/>
            <person name="Zimin A.V."/>
            <person name="Baldwin J."/>
            <person name="Abdouelleil A."/>
            <person name="Abdulkadir J."/>
            <person name="Abebe A."/>
            <person name="Abera B."/>
            <person name="Abreu J."/>
            <person name="Acer S.C."/>
            <person name="Aftuck L."/>
            <person name="Alexander A."/>
            <person name="An P."/>
            <person name="Anderson E."/>
            <person name="Anderson S."/>
            <person name="Arachi H."/>
            <person name="Azer M."/>
            <person name="Bachantsang P."/>
            <person name="Barry A."/>
            <person name="Bayul T."/>
            <person name="Berlin A."/>
            <person name="Bessette D."/>
            <person name="Bloom T."/>
            <person name="Blye J."/>
            <person name="Boguslavskiy L."/>
            <person name="Bonnet C."/>
            <person name="Boukhgalter B."/>
            <person name="Bourzgui I."/>
            <person name="Brown A."/>
            <person name="Cahill P."/>
            <person name="Channer S."/>
            <person name="Cheshatsang Y."/>
            <person name="Chuda L."/>
            <person name="Citroen M."/>
            <person name="Collymore A."/>
            <person name="Cooke P."/>
            <person name="Costello M."/>
            <person name="D'Aco K."/>
            <person name="Daza R."/>
            <person name="De Haan G."/>
            <person name="DeGray S."/>
            <person name="DeMaso C."/>
            <person name="Dhargay N."/>
            <person name="Dooley K."/>
            <person name="Dooley E."/>
            <person name="Doricent M."/>
            <person name="Dorje P."/>
            <person name="Dorjee K."/>
            <person name="Dupes A."/>
            <person name="Elong R."/>
            <person name="Falk J."/>
            <person name="Farina A."/>
            <person name="Faro S."/>
            <person name="Ferguson D."/>
            <person name="Fisher S."/>
            <person name="Foley C.D."/>
            <person name="Franke A."/>
            <person name="Friedrich D."/>
            <person name="Gadbois L."/>
            <person name="Gearin G."/>
            <person name="Gearin C.R."/>
            <person name="Giannoukos G."/>
            <person name="Goode T."/>
            <person name="Graham J."/>
            <person name="Grandbois E."/>
            <person name="Grewal S."/>
            <person name="Gyaltsen K."/>
            <person name="Hafez N."/>
            <person name="Hagos B."/>
            <person name="Hall J."/>
            <person name="Henson C."/>
            <person name="Hollinger A."/>
            <person name="Honan T."/>
            <person name="Huard M.D."/>
            <person name="Hughes L."/>
            <person name="Hurhula B."/>
            <person name="Husby M.E."/>
            <person name="Kamat A."/>
            <person name="Kanga B."/>
            <person name="Kashin S."/>
            <person name="Khazanovich D."/>
            <person name="Kisner P."/>
            <person name="Lance K."/>
            <person name="Lara M."/>
            <person name="Lee W."/>
            <person name="Lennon N."/>
            <person name="Letendre F."/>
            <person name="LeVine R."/>
            <person name="Lipovsky A."/>
            <person name="Liu X."/>
            <person name="Liu J."/>
            <person name="Liu S."/>
            <person name="Lokyitsang T."/>
            <person name="Lokyitsang Y."/>
            <person name="Lubonja R."/>
            <person name="Lui A."/>
            <person name="MacDonald P."/>
            <person name="Magnisalis V."/>
            <person name="Maru K."/>
            <person name="Matthews C."/>
            <person name="McCusker W."/>
            <person name="McDonough S."/>
            <person name="Mehta T."/>
            <person name="Meldrim J."/>
            <person name="Meneus L."/>
            <person name="Mihai O."/>
            <person name="Mihalev A."/>
            <person name="Mihova T."/>
            <person name="Mittelman R."/>
            <person name="Mlenga V."/>
            <person name="Montmayeur A."/>
            <person name="Mulrain L."/>
            <person name="Navidi A."/>
            <person name="Naylor J."/>
            <person name="Negash T."/>
            <person name="Nguyen T."/>
            <person name="Nguyen N."/>
            <person name="Nicol R."/>
            <person name="Norbu C."/>
            <person name="Norbu N."/>
            <person name="Novod N."/>
            <person name="O'Neill B."/>
            <person name="Osman S."/>
            <person name="Markiewicz E."/>
            <person name="Oyono O.L."/>
            <person name="Patti C."/>
            <person name="Phunkhang P."/>
            <person name="Pierre F."/>
            <person name="Priest M."/>
            <person name="Raghuraman S."/>
            <person name="Rege F."/>
            <person name="Reyes R."/>
            <person name="Rise C."/>
            <person name="Rogov P."/>
            <person name="Ross K."/>
            <person name="Ryan E."/>
            <person name="Settipalli S."/>
            <person name="Shea T."/>
            <person name="Sherpa N."/>
            <person name="Shi L."/>
            <person name="Shih D."/>
            <person name="Sparrow T."/>
            <person name="Spaulding J."/>
            <person name="Stalker J."/>
            <person name="Stange-Thomann N."/>
            <person name="Stavropoulos S."/>
            <person name="Stone C."/>
            <person name="Strader C."/>
            <person name="Tesfaye S."/>
            <person name="Thomson T."/>
            <person name="Thoulutsang Y."/>
            <person name="Thoulutsang D."/>
            <person name="Topham K."/>
            <person name="Topping I."/>
            <person name="Tsamla T."/>
            <person name="Vassiliev H."/>
            <person name="Vo A."/>
            <person name="Wangchuk T."/>
            <person name="Wangdi T."/>
            <person name="Weiand M."/>
            <person name="Wilkinson J."/>
            <person name="Wilson A."/>
            <person name="Yadav S."/>
            <person name="Young G."/>
            <person name="Yu Q."/>
            <person name="Zembek L."/>
            <person name="Zhong D."/>
            <person name="Zimmer A."/>
            <person name="Zwirko Z."/>
            <person name="Jaffe D.B."/>
            <person name="Alvarez P."/>
            <person name="Brockman W."/>
            <person name="Butler J."/>
            <person name="Chin C."/>
            <person name="Gnerre S."/>
            <person name="Grabherr M."/>
            <person name="Kleber M."/>
            <person name="Mauceli E."/>
            <person name="MacCallum I."/>
        </authorList>
    </citation>
    <scope>NUCLEOTIDE SEQUENCE [LARGE SCALE GENOMIC DNA]</scope>
    <source>
        <strain evidence="13">Tucson 15010-1051.87</strain>
    </source>
</reference>
<dbReference type="InterPro" id="IPR011047">
    <property type="entry name" value="Quinoprotein_ADH-like_sf"/>
</dbReference>
<dbReference type="FunCoup" id="B4LN66">
    <property type="interactions" value="89"/>
</dbReference>
<evidence type="ECO:0000256" key="10">
    <source>
        <dbReference type="SAM" id="MobiDB-lite"/>
    </source>
</evidence>
<protein>
    <recommendedName>
        <fullName evidence="11">Rab-GAP TBC domain-containing protein</fullName>
    </recommendedName>
</protein>
<keyword evidence="7" id="KW-0206">Cytoskeleton</keyword>
<dbReference type="SUPFAM" id="SSF47923">
    <property type="entry name" value="Ypt/Rab-GAP domain of gyp1p"/>
    <property type="match status" value="1"/>
</dbReference>
<name>B4LN66_DROVI</name>
<dbReference type="OMA" id="GCYPEKY"/>
<evidence type="ECO:0000256" key="5">
    <source>
        <dbReference type="ARBA" id="ARBA00022737"/>
    </source>
</evidence>
<feature type="region of interest" description="Disordered" evidence="10">
    <location>
        <begin position="1"/>
        <end position="45"/>
    </location>
</feature>
<keyword evidence="4" id="KW-0853">WD repeat</keyword>
<feature type="domain" description="Rab-GAP TBC" evidence="11">
    <location>
        <begin position="492"/>
        <end position="667"/>
    </location>
</feature>
<dbReference type="InterPro" id="IPR015943">
    <property type="entry name" value="WD40/YVTN_repeat-like_dom_sf"/>
</dbReference>
<dbReference type="PANTHER" id="PTHR19853:SF1">
    <property type="entry name" value="TBC1 DOMAIN FAMILY MEMBER 31"/>
    <property type="match status" value="1"/>
</dbReference>
<dbReference type="eggNOG" id="KOG1093">
    <property type="taxonomic scope" value="Eukaryota"/>
</dbReference>
<evidence type="ECO:0000256" key="2">
    <source>
        <dbReference type="ARBA" id="ARBA00004300"/>
    </source>
</evidence>